<protein>
    <submittedName>
        <fullName evidence="1">Uncharacterized protein</fullName>
    </submittedName>
</protein>
<accession>A0ABS3EB28</accession>
<gene>
    <name evidence="1" type="ORF">JZX89_00155</name>
</gene>
<evidence type="ECO:0000313" key="2">
    <source>
        <dbReference type="Proteomes" id="UP000664699"/>
    </source>
</evidence>
<dbReference type="Proteomes" id="UP000664699">
    <property type="component" value="Unassembled WGS sequence"/>
</dbReference>
<dbReference type="EMBL" id="JAFLNA010000001">
    <property type="protein sequence ID" value="MBO0129157.1"/>
    <property type="molecule type" value="Genomic_DNA"/>
</dbReference>
<dbReference type="RefSeq" id="WP_207132733.1">
    <property type="nucleotide sequence ID" value="NZ_JAFLNA010000001.1"/>
</dbReference>
<name>A0ABS3EB28_9HYPH</name>
<evidence type="ECO:0000313" key="1">
    <source>
        <dbReference type="EMBL" id="MBO0129157.1"/>
    </source>
</evidence>
<comment type="caution">
    <text evidence="1">The sequence shown here is derived from an EMBL/GenBank/DDBJ whole genome shotgun (WGS) entry which is preliminary data.</text>
</comment>
<sequence length="118" mass="13431">MSNWHLNNKKGRGETAPTFLSLVIFCQYIRGQCASYLRSRTRDDGIGSAKKAASPARPTDLFFYHQNGGFQLRNHQNGGIKNSPKQNRFGNRLEDTMSIKLTVQVRFGKWRLTLSIGR</sequence>
<proteinExistence type="predicted"/>
<keyword evidence="2" id="KW-1185">Reference proteome</keyword>
<organism evidence="1 2">
    <name type="scientific">Agrobacterium burrii</name>
    <dbReference type="NCBI Taxonomy" id="2815339"/>
    <lineage>
        <taxon>Bacteria</taxon>
        <taxon>Pseudomonadati</taxon>
        <taxon>Pseudomonadota</taxon>
        <taxon>Alphaproteobacteria</taxon>
        <taxon>Hyphomicrobiales</taxon>
        <taxon>Rhizobiaceae</taxon>
        <taxon>Rhizobium/Agrobacterium group</taxon>
        <taxon>Agrobacterium</taxon>
        <taxon>Agrobacterium tumefaciens complex</taxon>
    </lineage>
</organism>
<reference evidence="1 2" key="1">
    <citation type="submission" date="2021-03" db="EMBL/GenBank/DDBJ databases">
        <title>Whole genome sequence of Agrobacterium sp. strain Rnr.</title>
        <authorList>
            <person name="Mafakheri H."/>
            <person name="Taghavi S.M."/>
            <person name="Nemanja K."/>
            <person name="Osdaghi E."/>
        </authorList>
    </citation>
    <scope>NUCLEOTIDE SEQUENCE [LARGE SCALE GENOMIC DNA]</scope>
    <source>
        <strain evidence="1 2">Rnr</strain>
    </source>
</reference>